<evidence type="ECO:0000256" key="1">
    <source>
        <dbReference type="SAM" id="MobiDB-lite"/>
    </source>
</evidence>
<dbReference type="OrthoDB" id="1708398at2759"/>
<reference evidence="2" key="1">
    <citation type="submission" date="2022-05" db="EMBL/GenBank/DDBJ databases">
        <title>The Musa troglodytarum L. genome provides insights into the mechanism of non-climacteric behaviour and enrichment of carotenoids.</title>
        <authorList>
            <person name="Wang J."/>
        </authorList>
    </citation>
    <scope>NUCLEOTIDE SEQUENCE</scope>
    <source>
        <tissue evidence="2">Leaf</tissue>
    </source>
</reference>
<keyword evidence="3" id="KW-1185">Reference proteome</keyword>
<evidence type="ECO:0000313" key="2">
    <source>
        <dbReference type="EMBL" id="URD97785.1"/>
    </source>
</evidence>
<gene>
    <name evidence="2" type="ORF">MUK42_34885</name>
</gene>
<accession>A0A9E7JXY8</accession>
<dbReference type="Proteomes" id="UP001055439">
    <property type="component" value="Chromosome 4"/>
</dbReference>
<name>A0A9E7JXY8_9LILI</name>
<sequence length="182" mass="20016">MAYESWLVEGAKEELEMLESQHPTRFHHLKLELKSLISQPNSGAQFFSRAVDDDALGAPLASAAVPTQASSTRKRKTGTERRSLHQQNKAQKSSSASRQTGGRGGSCKKSDSSVEAAIRRAEACLRRIQQMAREEYFSDSDSTSYSTLKKKHIIKALQPESIEFVYGRCNGALPNGITSGLK</sequence>
<dbReference type="EMBL" id="CP097506">
    <property type="protein sequence ID" value="URD97785.1"/>
    <property type="molecule type" value="Genomic_DNA"/>
</dbReference>
<proteinExistence type="predicted"/>
<evidence type="ECO:0000313" key="3">
    <source>
        <dbReference type="Proteomes" id="UP001055439"/>
    </source>
</evidence>
<feature type="compositionally biased region" description="Low complexity" evidence="1">
    <location>
        <begin position="86"/>
        <end position="99"/>
    </location>
</feature>
<feature type="non-terminal residue" evidence="2">
    <location>
        <position position="182"/>
    </location>
</feature>
<organism evidence="2 3">
    <name type="scientific">Musa troglodytarum</name>
    <name type="common">fe'i banana</name>
    <dbReference type="NCBI Taxonomy" id="320322"/>
    <lineage>
        <taxon>Eukaryota</taxon>
        <taxon>Viridiplantae</taxon>
        <taxon>Streptophyta</taxon>
        <taxon>Embryophyta</taxon>
        <taxon>Tracheophyta</taxon>
        <taxon>Spermatophyta</taxon>
        <taxon>Magnoliopsida</taxon>
        <taxon>Liliopsida</taxon>
        <taxon>Zingiberales</taxon>
        <taxon>Musaceae</taxon>
        <taxon>Musa</taxon>
    </lineage>
</organism>
<dbReference type="AlphaFoldDB" id="A0A9E7JXY8"/>
<feature type="region of interest" description="Disordered" evidence="1">
    <location>
        <begin position="60"/>
        <end position="113"/>
    </location>
</feature>
<protein>
    <submittedName>
        <fullName evidence="2">Uncharacterized protein</fullName>
    </submittedName>
</protein>